<protein>
    <submittedName>
        <fullName evidence="1">Uncharacterized protein</fullName>
    </submittedName>
</protein>
<keyword evidence="2" id="KW-1185">Reference proteome</keyword>
<accession>A0A502HAQ0</accession>
<gene>
    <name evidence="1" type="ORF">EAH73_00260</name>
</gene>
<dbReference type="EMBL" id="RCYZ01000001">
    <property type="protein sequence ID" value="TPG71727.1"/>
    <property type="molecule type" value="Genomic_DNA"/>
</dbReference>
<comment type="caution">
    <text evidence="1">The sequence shown here is derived from an EMBL/GenBank/DDBJ whole genome shotgun (WGS) entry which is preliminary data.</text>
</comment>
<reference evidence="1 2" key="1">
    <citation type="journal article" date="2019" name="Environ. Microbiol.">
        <title>Species interactions and distinct microbial communities in high Arctic permafrost affected cryosols are associated with the CH4 and CO2 gas fluxes.</title>
        <authorList>
            <person name="Altshuler I."/>
            <person name="Hamel J."/>
            <person name="Turney S."/>
            <person name="Magnuson E."/>
            <person name="Levesque R."/>
            <person name="Greer C."/>
            <person name="Whyte L.G."/>
        </authorList>
    </citation>
    <scope>NUCLEOTIDE SEQUENCE [LARGE SCALE GENOMIC DNA]</scope>
    <source>
        <strain evidence="1 2">S9.2P</strain>
    </source>
</reference>
<evidence type="ECO:0000313" key="1">
    <source>
        <dbReference type="EMBL" id="TPG71727.1"/>
    </source>
</evidence>
<evidence type="ECO:0000313" key="2">
    <source>
        <dbReference type="Proteomes" id="UP000317646"/>
    </source>
</evidence>
<name>A0A502HAQ0_9BACT</name>
<dbReference type="Proteomes" id="UP000317646">
    <property type="component" value="Unassembled WGS sequence"/>
</dbReference>
<sequence length="107" mass="12471">MVYCKYAHYIRVAKLCVVLIQIKAAEPDVLYFYRSTNKCIPVDRKCSNWVFYFQPKALKITNQSIKFSPWGSFKENIMSGWDNGLTPLQVHARFIIAPFCFVSFVYG</sequence>
<proteinExistence type="predicted"/>
<organism evidence="1 2">
    <name type="scientific">Hymenobacter nivis</name>
    <dbReference type="NCBI Taxonomy" id="1850093"/>
    <lineage>
        <taxon>Bacteria</taxon>
        <taxon>Pseudomonadati</taxon>
        <taxon>Bacteroidota</taxon>
        <taxon>Cytophagia</taxon>
        <taxon>Cytophagales</taxon>
        <taxon>Hymenobacteraceae</taxon>
        <taxon>Hymenobacter</taxon>
    </lineage>
</organism>
<dbReference type="AlphaFoldDB" id="A0A502HAQ0"/>